<dbReference type="PANTHER" id="PTHR35249">
    <property type="entry name" value="DYNEIN REGULATORY COMPLEX SUBUNIT 7"/>
    <property type="match status" value="1"/>
</dbReference>
<reference evidence="4 5" key="1">
    <citation type="submission" date="2024-02" db="EMBL/GenBank/DDBJ databases">
        <authorList>
            <person name="Chen Y."/>
            <person name="Shah S."/>
            <person name="Dougan E. K."/>
            <person name="Thang M."/>
            <person name="Chan C."/>
        </authorList>
    </citation>
    <scope>NUCLEOTIDE SEQUENCE [LARGE SCALE GENOMIC DNA]</scope>
</reference>
<evidence type="ECO:0000256" key="1">
    <source>
        <dbReference type="SAM" id="Coils"/>
    </source>
</evidence>
<evidence type="ECO:0000313" key="5">
    <source>
        <dbReference type="Proteomes" id="UP001642464"/>
    </source>
</evidence>
<dbReference type="Proteomes" id="UP001642464">
    <property type="component" value="Unassembled WGS sequence"/>
</dbReference>
<organism evidence="4 5">
    <name type="scientific">Durusdinium trenchii</name>
    <dbReference type="NCBI Taxonomy" id="1381693"/>
    <lineage>
        <taxon>Eukaryota</taxon>
        <taxon>Sar</taxon>
        <taxon>Alveolata</taxon>
        <taxon>Dinophyceae</taxon>
        <taxon>Suessiales</taxon>
        <taxon>Symbiodiniaceae</taxon>
        <taxon>Durusdinium</taxon>
    </lineage>
</organism>
<accession>A0ABP0KIL1</accession>
<keyword evidence="5" id="KW-1185">Reference proteome</keyword>
<sequence length="203" mass="23448">MRSVAAGKKRDLTMIPGSRDDVLEPSVYDLARESARVEGSREGQEEEKQEEQTSKVDILAPYLVDFFNKDTGLVQLDSLQAELVAKKCTTDFRKRLTDRAEIIQRRLEEEQELLRKRRAQMQRRGDSVEKDEQAFAAYQDEAMFRTQILEQRLARHEMQAIEKFQAQKKIRWEGRGAPGTPSDIRRVTNMGHPKVLLALESTL</sequence>
<name>A0ABP0KIL1_9DINO</name>
<dbReference type="InterPro" id="IPR056292">
    <property type="entry name" value="DRC7_C"/>
</dbReference>
<dbReference type="EMBL" id="CAXAMM010011638">
    <property type="protein sequence ID" value="CAK9026667.1"/>
    <property type="molecule type" value="Genomic_DNA"/>
</dbReference>
<proteinExistence type="predicted"/>
<dbReference type="PANTHER" id="PTHR35249:SF2">
    <property type="entry name" value="DYNEIN REGULATORY COMPLEX SUBUNIT 7"/>
    <property type="match status" value="1"/>
</dbReference>
<evidence type="ECO:0000313" key="4">
    <source>
        <dbReference type="EMBL" id="CAK9026667.1"/>
    </source>
</evidence>
<feature type="non-terminal residue" evidence="4">
    <location>
        <position position="203"/>
    </location>
</feature>
<feature type="compositionally biased region" description="Basic and acidic residues" evidence="2">
    <location>
        <begin position="30"/>
        <end position="43"/>
    </location>
</feature>
<feature type="domain" description="Dynein regulatory complex subunit 7 C-terminal" evidence="3">
    <location>
        <begin position="75"/>
        <end position="166"/>
    </location>
</feature>
<protein>
    <submittedName>
        <fullName evidence="4">Dynein regulatory complex subunit 7 (Coiled-coil domain-containing protein 135) (Coiled-coil domain-containing protein lobo homolog)</fullName>
    </submittedName>
</protein>
<keyword evidence="1" id="KW-0175">Coiled coil</keyword>
<evidence type="ECO:0000256" key="2">
    <source>
        <dbReference type="SAM" id="MobiDB-lite"/>
    </source>
</evidence>
<gene>
    <name evidence="4" type="ORF">SCF082_LOCUS17602</name>
</gene>
<evidence type="ECO:0000259" key="3">
    <source>
        <dbReference type="Pfam" id="PF24671"/>
    </source>
</evidence>
<feature type="coiled-coil region" evidence="1">
    <location>
        <begin position="93"/>
        <end position="124"/>
    </location>
</feature>
<dbReference type="InterPro" id="IPR033551">
    <property type="entry name" value="DRC7/lobo"/>
</dbReference>
<dbReference type="Pfam" id="PF24671">
    <property type="entry name" value="DRC7_C"/>
    <property type="match status" value="1"/>
</dbReference>
<feature type="region of interest" description="Disordered" evidence="2">
    <location>
        <begin position="1"/>
        <end position="53"/>
    </location>
</feature>
<feature type="compositionally biased region" description="Basic and acidic residues" evidence="2">
    <location>
        <begin position="8"/>
        <end position="22"/>
    </location>
</feature>
<comment type="caution">
    <text evidence="4">The sequence shown here is derived from an EMBL/GenBank/DDBJ whole genome shotgun (WGS) entry which is preliminary data.</text>
</comment>